<dbReference type="GO" id="GO:0046872">
    <property type="term" value="F:metal ion binding"/>
    <property type="evidence" value="ECO:0007669"/>
    <property type="project" value="UniProtKB-KW"/>
</dbReference>
<dbReference type="Proteomes" id="UP001634007">
    <property type="component" value="Unassembled WGS sequence"/>
</dbReference>
<reference evidence="12 13" key="1">
    <citation type="submission" date="2024-11" db="EMBL/GenBank/DDBJ databases">
        <title>Chromosome-level genome assembly of Eucalyptus globulus Labill. provides insights into its genome evolution.</title>
        <authorList>
            <person name="Li X."/>
        </authorList>
    </citation>
    <scope>NUCLEOTIDE SEQUENCE [LARGE SCALE GENOMIC DNA]</scope>
    <source>
        <strain evidence="12">CL2024</strain>
        <tissue evidence="12">Fresh tender leaves</tissue>
    </source>
</reference>
<dbReference type="GO" id="GO:0004497">
    <property type="term" value="F:monooxygenase activity"/>
    <property type="evidence" value="ECO:0007669"/>
    <property type="project" value="UniProtKB-KW"/>
</dbReference>
<proteinExistence type="inferred from homology"/>
<evidence type="ECO:0000313" key="13">
    <source>
        <dbReference type="Proteomes" id="UP001634007"/>
    </source>
</evidence>
<dbReference type="GO" id="GO:0016020">
    <property type="term" value="C:membrane"/>
    <property type="evidence" value="ECO:0007669"/>
    <property type="project" value="UniProtKB-SubCell"/>
</dbReference>
<dbReference type="Gene3D" id="1.10.630.10">
    <property type="entry name" value="Cytochrome P450"/>
    <property type="match status" value="1"/>
</dbReference>
<evidence type="ECO:0000256" key="3">
    <source>
        <dbReference type="ARBA" id="ARBA00010617"/>
    </source>
</evidence>
<keyword evidence="13" id="KW-1185">Reference proteome</keyword>
<evidence type="ECO:0000313" key="12">
    <source>
        <dbReference type="EMBL" id="KAL3718904.1"/>
    </source>
</evidence>
<comment type="caution">
    <text evidence="12">The sequence shown here is derived from an EMBL/GenBank/DDBJ whole genome shotgun (WGS) entry which is preliminary data.</text>
</comment>
<keyword evidence="7" id="KW-1133">Transmembrane helix</keyword>
<keyword evidence="11" id="KW-0472">Membrane</keyword>
<sequence>MPRDEIFSKLRALQEAVSKIVFTSTIPGFREIWKLEREVRSLILKVVKGRQEATSEKDLLQMILEGAENSGDMGGDEATDKFFVDNRKNIYHYQAGYETTAVGCRSLMDVDAVGLESGIWQAKVRKEVVQVLHGGQLPEFQVAIHFRKNFRN</sequence>
<dbReference type="AlphaFoldDB" id="A0ABD3IXJ9"/>
<keyword evidence="6" id="KW-0479">Metal-binding</keyword>
<evidence type="ECO:0000256" key="5">
    <source>
        <dbReference type="ARBA" id="ARBA00022692"/>
    </source>
</evidence>
<organism evidence="12 13">
    <name type="scientific">Eucalyptus globulus</name>
    <name type="common">Tasmanian blue gum</name>
    <dbReference type="NCBI Taxonomy" id="34317"/>
    <lineage>
        <taxon>Eukaryota</taxon>
        <taxon>Viridiplantae</taxon>
        <taxon>Streptophyta</taxon>
        <taxon>Embryophyta</taxon>
        <taxon>Tracheophyta</taxon>
        <taxon>Spermatophyta</taxon>
        <taxon>Magnoliopsida</taxon>
        <taxon>eudicotyledons</taxon>
        <taxon>Gunneridae</taxon>
        <taxon>Pentapetalae</taxon>
        <taxon>rosids</taxon>
        <taxon>malvids</taxon>
        <taxon>Myrtales</taxon>
        <taxon>Myrtaceae</taxon>
        <taxon>Myrtoideae</taxon>
        <taxon>Eucalypteae</taxon>
        <taxon>Eucalyptus</taxon>
    </lineage>
</organism>
<comment type="cofactor">
    <cofactor evidence="1">
        <name>heme</name>
        <dbReference type="ChEBI" id="CHEBI:30413"/>
    </cofactor>
</comment>
<evidence type="ECO:0000256" key="1">
    <source>
        <dbReference type="ARBA" id="ARBA00001971"/>
    </source>
</evidence>
<evidence type="ECO:0000256" key="11">
    <source>
        <dbReference type="ARBA" id="ARBA00023136"/>
    </source>
</evidence>
<evidence type="ECO:0000256" key="4">
    <source>
        <dbReference type="ARBA" id="ARBA00022617"/>
    </source>
</evidence>
<comment type="subcellular location">
    <subcellularLocation>
        <location evidence="2">Membrane</location>
        <topology evidence="2">Single-pass membrane protein</topology>
    </subcellularLocation>
</comment>
<evidence type="ECO:0000256" key="6">
    <source>
        <dbReference type="ARBA" id="ARBA00022723"/>
    </source>
</evidence>
<dbReference type="InterPro" id="IPR036396">
    <property type="entry name" value="Cyt_P450_sf"/>
</dbReference>
<keyword evidence="10" id="KW-0503">Monooxygenase</keyword>
<dbReference type="EMBL" id="JBJKBG010000010">
    <property type="protein sequence ID" value="KAL3718904.1"/>
    <property type="molecule type" value="Genomic_DNA"/>
</dbReference>
<evidence type="ECO:0000256" key="8">
    <source>
        <dbReference type="ARBA" id="ARBA00023002"/>
    </source>
</evidence>
<keyword evidence="4" id="KW-0349">Heme</keyword>
<evidence type="ECO:0000256" key="2">
    <source>
        <dbReference type="ARBA" id="ARBA00004167"/>
    </source>
</evidence>
<evidence type="ECO:0000256" key="7">
    <source>
        <dbReference type="ARBA" id="ARBA00022989"/>
    </source>
</evidence>
<dbReference type="PANTHER" id="PTHR24282:SF196">
    <property type="entry name" value="CYTOCHROME P450 714C2"/>
    <property type="match status" value="1"/>
</dbReference>
<dbReference type="PANTHER" id="PTHR24282">
    <property type="entry name" value="CYTOCHROME P450 FAMILY MEMBER"/>
    <property type="match status" value="1"/>
</dbReference>
<protein>
    <submittedName>
        <fullName evidence="12">Uncharacterized protein</fullName>
    </submittedName>
</protein>
<keyword evidence="8" id="KW-0560">Oxidoreductase</keyword>
<name>A0ABD3IXJ9_EUCGL</name>
<keyword evidence="5" id="KW-0812">Transmembrane</keyword>
<comment type="similarity">
    <text evidence="3">Belongs to the cytochrome P450 family.</text>
</comment>
<evidence type="ECO:0000256" key="9">
    <source>
        <dbReference type="ARBA" id="ARBA00023004"/>
    </source>
</evidence>
<accession>A0ABD3IXJ9</accession>
<dbReference type="SUPFAM" id="SSF48264">
    <property type="entry name" value="Cytochrome P450"/>
    <property type="match status" value="1"/>
</dbReference>
<evidence type="ECO:0000256" key="10">
    <source>
        <dbReference type="ARBA" id="ARBA00023033"/>
    </source>
</evidence>
<keyword evidence="9" id="KW-0408">Iron</keyword>
<dbReference type="InterPro" id="IPR050665">
    <property type="entry name" value="Cytochrome_P450_Monooxygen"/>
</dbReference>
<gene>
    <name evidence="12" type="ORF">ACJRO7_003933</name>
</gene>